<feature type="region of interest" description="Disordered" evidence="2">
    <location>
        <begin position="259"/>
        <end position="286"/>
    </location>
</feature>
<keyword evidence="1" id="KW-0520">NAD</keyword>
<evidence type="ECO:0000256" key="1">
    <source>
        <dbReference type="RuleBase" id="RU004429"/>
    </source>
</evidence>
<sequence length="286" mass="30096">MAFSIASSATVAPMMTLAAGNSSAGHIFGQVLSWILAIIIVAAALGMVLSRKLIHSALSLLLVMVGMAIEYAILNAPFVFVVQIVVYAGAIMVMFLFIVMMVGANADAEEGDPIPGQRIAAIIMALAVIVLVAVAISLVTWQDPAGLDEATRTTGGNIAGLGELIFNKYVIIFEVLSALLIIAAVGAIVLTLRTRVKNRPTQRETMEARFRAYAEKGTDVGAMPGAGVYAASNAMDVPALLPDGSELHSSISEEIYDAHAERSGQQLAEQTAKTYEALTKSDGEDE</sequence>
<feature type="compositionally biased region" description="Polar residues" evidence="2">
    <location>
        <begin position="263"/>
        <end position="273"/>
    </location>
</feature>
<organism evidence="3 4">
    <name type="scientific">Lawsonella clevelandensis</name>
    <dbReference type="NCBI Taxonomy" id="1528099"/>
    <lineage>
        <taxon>Bacteria</taxon>
        <taxon>Bacillati</taxon>
        <taxon>Actinomycetota</taxon>
        <taxon>Actinomycetes</taxon>
        <taxon>Mycobacteriales</taxon>
        <taxon>Lawsonellaceae</taxon>
        <taxon>Lawsonella</taxon>
    </lineage>
</organism>
<comment type="catalytic activity">
    <reaction evidence="1">
        <text>a quinone + NADH + 5 H(+)(in) = a quinol + NAD(+) + 4 H(+)(out)</text>
        <dbReference type="Rhea" id="RHEA:57888"/>
        <dbReference type="ChEBI" id="CHEBI:15378"/>
        <dbReference type="ChEBI" id="CHEBI:24646"/>
        <dbReference type="ChEBI" id="CHEBI:57540"/>
        <dbReference type="ChEBI" id="CHEBI:57945"/>
        <dbReference type="ChEBI" id="CHEBI:132124"/>
    </reaction>
</comment>
<dbReference type="GO" id="GO:0048038">
    <property type="term" value="F:quinone binding"/>
    <property type="evidence" value="ECO:0007669"/>
    <property type="project" value="UniProtKB-UniRule"/>
</dbReference>
<dbReference type="NCBIfam" id="NF005165">
    <property type="entry name" value="PRK06638.1-5"/>
    <property type="match status" value="1"/>
</dbReference>
<gene>
    <name evidence="3" type="ORF">LC603019_01471</name>
</gene>
<dbReference type="InterPro" id="IPR001457">
    <property type="entry name" value="NADH_UbQ/plastoQ_OxRdtase_su6"/>
</dbReference>
<comment type="function">
    <text evidence="1">NDH-1 shuttles electrons from NADH, via FMN and iron-sulfur (Fe-S) centers, to quinones in the respiratory chain. Couples the redox reaction to proton translocation (for every two electrons transferred, four hydrogen ions are translocated across the cytoplasmic membrane), and thus conserves the redox energy in a proton gradient.</text>
</comment>
<name>A0A5E3ZYI3_9ACTN</name>
<feature type="transmembrane region" description="Helical" evidence="1">
    <location>
        <begin position="56"/>
        <end position="74"/>
    </location>
</feature>
<protein>
    <recommendedName>
        <fullName evidence="1">NADH-quinone oxidoreductase subunit J</fullName>
        <ecNumber evidence="1">7.1.1.-</ecNumber>
    </recommendedName>
</protein>
<dbReference type="RefSeq" id="WP_237023730.1">
    <property type="nucleotide sequence ID" value="NZ_CAJPTR010000004.1"/>
</dbReference>
<feature type="transmembrane region" description="Helical" evidence="1">
    <location>
        <begin position="169"/>
        <end position="192"/>
    </location>
</feature>
<dbReference type="EC" id="7.1.1.-" evidence="1"/>
<keyword evidence="1" id="KW-0812">Transmembrane</keyword>
<dbReference type="GO" id="GO:0008137">
    <property type="term" value="F:NADH dehydrogenase (ubiquinone) activity"/>
    <property type="evidence" value="ECO:0007669"/>
    <property type="project" value="UniProtKB-UniRule"/>
</dbReference>
<keyword evidence="1" id="KW-1003">Cell membrane</keyword>
<keyword evidence="1" id="KW-0874">Quinone</keyword>
<comment type="similarity">
    <text evidence="1">Belongs to the complex I subunit 6 family.</text>
</comment>
<dbReference type="InterPro" id="IPR042106">
    <property type="entry name" value="Nuo/plastoQ_OxRdtase_6_NuoJ"/>
</dbReference>
<evidence type="ECO:0000313" key="4">
    <source>
        <dbReference type="Proteomes" id="UP000324288"/>
    </source>
</evidence>
<evidence type="ECO:0000313" key="3">
    <source>
        <dbReference type="EMBL" id="VHO01536.1"/>
    </source>
</evidence>
<dbReference type="Gene3D" id="1.20.120.1200">
    <property type="entry name" value="NADH-ubiquinone/plastoquinone oxidoreductase chain 6, subunit NuoJ"/>
    <property type="match status" value="1"/>
</dbReference>
<evidence type="ECO:0000256" key="2">
    <source>
        <dbReference type="SAM" id="MobiDB-lite"/>
    </source>
</evidence>
<feature type="transmembrane region" description="Helical" evidence="1">
    <location>
        <begin position="80"/>
        <end position="99"/>
    </location>
</feature>
<keyword evidence="1" id="KW-1133">Transmembrane helix</keyword>
<dbReference type="PANTHER" id="PTHR33269">
    <property type="entry name" value="NADH-UBIQUINONE OXIDOREDUCTASE CHAIN 6"/>
    <property type="match status" value="1"/>
</dbReference>
<dbReference type="GO" id="GO:0005886">
    <property type="term" value="C:plasma membrane"/>
    <property type="evidence" value="ECO:0007669"/>
    <property type="project" value="UniProtKB-SubCell"/>
</dbReference>
<feature type="transmembrane region" description="Helical" evidence="1">
    <location>
        <begin position="119"/>
        <end position="141"/>
    </location>
</feature>
<dbReference type="GeneID" id="84895369"/>
<dbReference type="AlphaFoldDB" id="A0A5E3ZYI3"/>
<dbReference type="Pfam" id="PF00499">
    <property type="entry name" value="Oxidored_q3"/>
    <property type="match status" value="1"/>
</dbReference>
<keyword evidence="1" id="KW-0472">Membrane</keyword>
<accession>A0A5E3ZYI3</accession>
<feature type="transmembrane region" description="Helical" evidence="1">
    <location>
        <begin position="28"/>
        <end position="49"/>
    </location>
</feature>
<keyword evidence="4" id="KW-1185">Reference proteome</keyword>
<dbReference type="PANTHER" id="PTHR33269:SF19">
    <property type="entry name" value="NADH-QUINONE OXIDOREDUCTASE SUBUNIT J"/>
    <property type="match status" value="1"/>
</dbReference>
<dbReference type="EMBL" id="LR584267">
    <property type="protein sequence ID" value="VHO01536.1"/>
    <property type="molecule type" value="Genomic_DNA"/>
</dbReference>
<dbReference type="Proteomes" id="UP000324288">
    <property type="component" value="Chromosome"/>
</dbReference>
<reference evidence="3 4" key="1">
    <citation type="submission" date="2019-04" db="EMBL/GenBank/DDBJ databases">
        <authorList>
            <person name="Seth-Smith MB H."/>
            <person name="Seth-Smith H."/>
        </authorList>
    </citation>
    <scope>NUCLEOTIDE SEQUENCE [LARGE SCALE GENOMIC DNA]</scope>
    <source>
        <strain evidence="3">USB-603019</strain>
    </source>
</reference>
<proteinExistence type="inferred from homology"/>
<comment type="subcellular location">
    <subcellularLocation>
        <location evidence="1">Cell membrane</location>
        <topology evidence="1">Multi-pass membrane protein</topology>
    </subcellularLocation>
</comment>